<comment type="caution">
    <text evidence="1">The sequence shown here is derived from an EMBL/GenBank/DDBJ whole genome shotgun (WGS) entry which is preliminary data.</text>
</comment>
<evidence type="ECO:0008006" key="2">
    <source>
        <dbReference type="Google" id="ProtNLM"/>
    </source>
</evidence>
<dbReference type="EMBL" id="LAZR01018484">
    <property type="protein sequence ID" value="KKL96236.1"/>
    <property type="molecule type" value="Genomic_DNA"/>
</dbReference>
<dbReference type="AlphaFoldDB" id="A0A0F9GZV7"/>
<gene>
    <name evidence="1" type="ORF">LCGC14_1846520</name>
</gene>
<organism evidence="1">
    <name type="scientific">marine sediment metagenome</name>
    <dbReference type="NCBI Taxonomy" id="412755"/>
    <lineage>
        <taxon>unclassified sequences</taxon>
        <taxon>metagenomes</taxon>
        <taxon>ecological metagenomes</taxon>
    </lineage>
</organism>
<sequence length="161" mass="17913">MKVFLAGIIQGSIKEPRIHPQDWREPVRRAIERHCPRAEVYCHYQAHPDSIRYELPEIIATLEDGNRRAAEADVVVAYLPEASMGTGLEMYLGKSAGAVVVTITPMAANWVVRAYSDRILSDLDALERFLSMMHKRFEVAKGPAQLNAVVVQIDPDTGKAG</sequence>
<reference evidence="1" key="1">
    <citation type="journal article" date="2015" name="Nature">
        <title>Complex archaea that bridge the gap between prokaryotes and eukaryotes.</title>
        <authorList>
            <person name="Spang A."/>
            <person name="Saw J.H."/>
            <person name="Jorgensen S.L."/>
            <person name="Zaremba-Niedzwiedzka K."/>
            <person name="Martijn J."/>
            <person name="Lind A.E."/>
            <person name="van Eijk R."/>
            <person name="Schleper C."/>
            <person name="Guy L."/>
            <person name="Ettema T.J."/>
        </authorList>
    </citation>
    <scope>NUCLEOTIDE SEQUENCE</scope>
</reference>
<evidence type="ECO:0000313" key="1">
    <source>
        <dbReference type="EMBL" id="KKL96236.1"/>
    </source>
</evidence>
<dbReference type="Gene3D" id="3.40.50.450">
    <property type="match status" value="1"/>
</dbReference>
<accession>A0A0F9GZV7</accession>
<feature type="non-terminal residue" evidence="1">
    <location>
        <position position="161"/>
    </location>
</feature>
<protein>
    <recommendedName>
        <fullName evidence="2">NADPH-dependent FMN reductase-like domain-containing protein</fullName>
    </recommendedName>
</protein>
<proteinExistence type="predicted"/>
<name>A0A0F9GZV7_9ZZZZ</name>